<name>A0AC61RKC8_9BACT</name>
<evidence type="ECO:0000313" key="1">
    <source>
        <dbReference type="EMBL" id="TGY80623.1"/>
    </source>
</evidence>
<accession>A0AC61RKC8</accession>
<comment type="caution">
    <text evidence="1">The sequence shown here is derived from an EMBL/GenBank/DDBJ whole genome shotgun (WGS) entry which is preliminary data.</text>
</comment>
<organism evidence="1 2">
    <name type="scientific">Lepagella muris</name>
    <dbReference type="NCBI Taxonomy" id="3032870"/>
    <lineage>
        <taxon>Bacteria</taxon>
        <taxon>Pseudomonadati</taxon>
        <taxon>Bacteroidota</taxon>
        <taxon>Bacteroidia</taxon>
        <taxon>Bacteroidales</taxon>
        <taxon>Muribaculaceae</taxon>
        <taxon>Lepagella</taxon>
    </lineage>
</organism>
<sequence length="92" mass="10436">MLRLNCFLEISDSSLRQKAIDAAVELVELSLHDEGCISYEAFSSLTSDNHIEIIETWKDESSLKAHMDSDHFSRLVPILESCGTLTLEKFNF</sequence>
<protein>
    <submittedName>
        <fullName evidence="1">Antibiotic biosynthesis monooxygenase</fullName>
    </submittedName>
</protein>
<keyword evidence="1" id="KW-0560">Oxidoreductase</keyword>
<gene>
    <name evidence="1" type="ORF">E5331_02580</name>
</gene>
<evidence type="ECO:0000313" key="2">
    <source>
        <dbReference type="Proteomes" id="UP000306319"/>
    </source>
</evidence>
<dbReference type="Proteomes" id="UP000306319">
    <property type="component" value="Unassembled WGS sequence"/>
</dbReference>
<reference evidence="1" key="1">
    <citation type="submission" date="2019-04" db="EMBL/GenBank/DDBJ databases">
        <title>Microbes associate with the intestines of laboratory mice.</title>
        <authorList>
            <person name="Navarre W."/>
            <person name="Wong E."/>
            <person name="Huang K."/>
            <person name="Tropini C."/>
            <person name="Ng K."/>
            <person name="Yu B."/>
        </authorList>
    </citation>
    <scope>NUCLEOTIDE SEQUENCE</scope>
    <source>
        <strain evidence="1">NM04_E33</strain>
    </source>
</reference>
<proteinExistence type="predicted"/>
<keyword evidence="2" id="KW-1185">Reference proteome</keyword>
<keyword evidence="1" id="KW-0503">Monooxygenase</keyword>
<dbReference type="EMBL" id="SRYB01000002">
    <property type="protein sequence ID" value="TGY80623.1"/>
    <property type="molecule type" value="Genomic_DNA"/>
</dbReference>